<feature type="region of interest" description="Disordered" evidence="1">
    <location>
        <begin position="152"/>
        <end position="190"/>
    </location>
</feature>
<organism evidence="2 3">
    <name type="scientific">Rhododendron griersonianum</name>
    <dbReference type="NCBI Taxonomy" id="479676"/>
    <lineage>
        <taxon>Eukaryota</taxon>
        <taxon>Viridiplantae</taxon>
        <taxon>Streptophyta</taxon>
        <taxon>Embryophyta</taxon>
        <taxon>Tracheophyta</taxon>
        <taxon>Spermatophyta</taxon>
        <taxon>Magnoliopsida</taxon>
        <taxon>eudicotyledons</taxon>
        <taxon>Gunneridae</taxon>
        <taxon>Pentapetalae</taxon>
        <taxon>asterids</taxon>
        <taxon>Ericales</taxon>
        <taxon>Ericaceae</taxon>
        <taxon>Ericoideae</taxon>
        <taxon>Rhodoreae</taxon>
        <taxon>Rhododendron</taxon>
    </lineage>
</organism>
<gene>
    <name evidence="2" type="ORF">RHGRI_023788</name>
</gene>
<feature type="region of interest" description="Disordered" evidence="1">
    <location>
        <begin position="30"/>
        <end position="54"/>
    </location>
</feature>
<comment type="caution">
    <text evidence="2">The sequence shown here is derived from an EMBL/GenBank/DDBJ whole genome shotgun (WGS) entry which is preliminary data.</text>
</comment>
<proteinExistence type="predicted"/>
<name>A0AAV6J4R3_9ERIC</name>
<protein>
    <submittedName>
        <fullName evidence="2">Uncharacterized protein</fullName>
    </submittedName>
</protein>
<dbReference type="AlphaFoldDB" id="A0AAV6J4R3"/>
<evidence type="ECO:0000256" key="1">
    <source>
        <dbReference type="SAM" id="MobiDB-lite"/>
    </source>
</evidence>
<feature type="compositionally biased region" description="Low complexity" evidence="1">
    <location>
        <begin position="170"/>
        <end position="179"/>
    </location>
</feature>
<feature type="compositionally biased region" description="Pro residues" evidence="1">
    <location>
        <begin position="159"/>
        <end position="169"/>
    </location>
</feature>
<dbReference type="Proteomes" id="UP000823749">
    <property type="component" value="Chromosome 8"/>
</dbReference>
<evidence type="ECO:0000313" key="3">
    <source>
        <dbReference type="Proteomes" id="UP000823749"/>
    </source>
</evidence>
<sequence length="295" mass="32256">MGMVDNLLLRRPKSQSRNSEVRGKSVLVERMTPPDKGQCQQEPGIEAPHSPGTRVTMPGTPYISVSLSGPQENLDFVPSKIRMARVGFNSLPLLNTGASDTISEEKPNQATTHTSTHYFVTEPDSPRALQTSPRLDSNINLTQPILLSPTLAFDQIDPDPNPNPKPPPSNSNQIPIPQIEPLRSSSSFPNNLPISMNANITLSPLQLPPLNIHVSSLSTVFNSLSIKRKAQDELLDLNISQILCLCSPDPNPNPIHSKPTPKKTKGIQNPKPPRRMMSSTSKVIVNEQGLCEVQI</sequence>
<evidence type="ECO:0000313" key="2">
    <source>
        <dbReference type="EMBL" id="KAG5536121.1"/>
    </source>
</evidence>
<reference evidence="2" key="1">
    <citation type="submission" date="2020-08" db="EMBL/GenBank/DDBJ databases">
        <title>Plant Genome Project.</title>
        <authorList>
            <person name="Zhang R.-G."/>
        </authorList>
    </citation>
    <scope>NUCLEOTIDE SEQUENCE</scope>
    <source>
        <strain evidence="2">WSP0</strain>
        <tissue evidence="2">Leaf</tissue>
    </source>
</reference>
<accession>A0AAV6J4R3</accession>
<keyword evidence="3" id="KW-1185">Reference proteome</keyword>
<feature type="region of interest" description="Disordered" evidence="1">
    <location>
        <begin position="253"/>
        <end position="278"/>
    </location>
</feature>
<dbReference type="EMBL" id="JACTNZ010000008">
    <property type="protein sequence ID" value="KAG5536121.1"/>
    <property type="molecule type" value="Genomic_DNA"/>
</dbReference>